<comment type="caution">
    <text evidence="1">The sequence shown here is derived from an EMBL/GenBank/DDBJ whole genome shotgun (WGS) entry which is preliminary data.</text>
</comment>
<organism evidence="1 2">
    <name type="scientific">Desulfobacter latus</name>
    <dbReference type="NCBI Taxonomy" id="2292"/>
    <lineage>
        <taxon>Bacteria</taxon>
        <taxon>Pseudomonadati</taxon>
        <taxon>Thermodesulfobacteriota</taxon>
        <taxon>Desulfobacteria</taxon>
        <taxon>Desulfobacterales</taxon>
        <taxon>Desulfobacteraceae</taxon>
        <taxon>Desulfobacter</taxon>
    </lineage>
</organism>
<evidence type="ECO:0000313" key="1">
    <source>
        <dbReference type="EMBL" id="NWH05752.1"/>
    </source>
</evidence>
<proteinExistence type="predicted"/>
<dbReference type="EMBL" id="JACADJ010000045">
    <property type="protein sequence ID" value="NWH05752.1"/>
    <property type="molecule type" value="Genomic_DNA"/>
</dbReference>
<dbReference type="Proteomes" id="UP000553343">
    <property type="component" value="Unassembled WGS sequence"/>
</dbReference>
<reference evidence="1 2" key="1">
    <citation type="submission" date="2020-06" db="EMBL/GenBank/DDBJ databases">
        <title>High-quality draft genome of sulfate reducer Desulfobacter latus type strain AcrS2 isolated from marine sediment.</title>
        <authorList>
            <person name="Hoppe M."/>
            <person name="Larsen C.K."/>
            <person name="Marshall I.P.G."/>
            <person name="Schramm A."/>
            <person name="Marietou A.G."/>
        </authorList>
    </citation>
    <scope>NUCLEOTIDE SEQUENCE [LARGE SCALE GENOMIC DNA]</scope>
    <source>
        <strain evidence="1 2">AcRS2</strain>
    </source>
</reference>
<sequence length="347" mass="39396">MVRQQKKLLNPHAMRCEPYNDGHWCFVYDAENLDSIRELGGYEAMIGEVVGVDAECWLERLTDRGLAVAWELGGDDAVVVDVLVEKVLNSGQKQKVQWLEPQYAYLNVPSGRLRIETLNSLAFSPDAPTDPGCEIKIPPGQYDMILHRVNWPLMDEDMEERPEVPTEFLVLRTIKKKGPIRKTARLTYSEALGDDGAWLKAKIQFGDVLELRMGTVSRTTYLHCNPKAFLAEAREQILSSARPGRAELKKKIEAVQDGDNIPDVYTELSELRAQLDALVPEPKELDAVPLLLKYVEISISPERQILLIRYCFVSTKFNNCIMIQIFDENPINNGPVRFKKLRAGRTK</sequence>
<name>A0A850T8E9_9BACT</name>
<dbReference type="AlphaFoldDB" id="A0A850T8E9"/>
<gene>
    <name evidence="1" type="ORF">HXW94_12285</name>
</gene>
<accession>A0A850T8E9</accession>
<dbReference type="RefSeq" id="WP_178367210.1">
    <property type="nucleotide sequence ID" value="NZ_JACADJ010000045.1"/>
</dbReference>
<evidence type="ECO:0000313" key="2">
    <source>
        <dbReference type="Proteomes" id="UP000553343"/>
    </source>
</evidence>
<protein>
    <submittedName>
        <fullName evidence="1">Uncharacterized protein</fullName>
    </submittedName>
</protein>
<keyword evidence="2" id="KW-1185">Reference proteome</keyword>